<gene>
    <name evidence="2" type="ORF">ACFS5P_09905</name>
</gene>
<dbReference type="EMBL" id="JBHUPG010000019">
    <property type="protein sequence ID" value="MFD2912188.1"/>
    <property type="molecule type" value="Genomic_DNA"/>
</dbReference>
<organism evidence="2 3">
    <name type="scientific">Jeotgalibacillus terrae</name>
    <dbReference type="NCBI Taxonomy" id="587735"/>
    <lineage>
        <taxon>Bacteria</taxon>
        <taxon>Bacillati</taxon>
        <taxon>Bacillota</taxon>
        <taxon>Bacilli</taxon>
        <taxon>Bacillales</taxon>
        <taxon>Caryophanaceae</taxon>
        <taxon>Jeotgalibacillus</taxon>
    </lineage>
</organism>
<accession>A0ABW5ZJQ9</accession>
<keyword evidence="1" id="KW-0812">Transmembrane</keyword>
<protein>
    <submittedName>
        <fullName evidence="2">Uncharacterized protein</fullName>
    </submittedName>
</protein>
<evidence type="ECO:0000313" key="3">
    <source>
        <dbReference type="Proteomes" id="UP001597561"/>
    </source>
</evidence>
<dbReference type="RefSeq" id="WP_204728754.1">
    <property type="nucleotide sequence ID" value="NZ_JAFBDK010000005.1"/>
</dbReference>
<evidence type="ECO:0000256" key="1">
    <source>
        <dbReference type="SAM" id="Phobius"/>
    </source>
</evidence>
<keyword evidence="1" id="KW-1133">Transmembrane helix</keyword>
<comment type="caution">
    <text evidence="2">The sequence shown here is derived from an EMBL/GenBank/DDBJ whole genome shotgun (WGS) entry which is preliminary data.</text>
</comment>
<proteinExistence type="predicted"/>
<dbReference type="Proteomes" id="UP001597561">
    <property type="component" value="Unassembled WGS sequence"/>
</dbReference>
<name>A0ABW5ZJQ9_9BACL</name>
<keyword evidence="1" id="KW-0472">Membrane</keyword>
<keyword evidence="3" id="KW-1185">Reference proteome</keyword>
<feature type="transmembrane region" description="Helical" evidence="1">
    <location>
        <begin position="32"/>
        <end position="50"/>
    </location>
</feature>
<sequence length="51" mass="5591">MEVVFSLLILSIALILLGMKKRGDRTITVKKLVLGLVATIVVINVILFVIL</sequence>
<reference evidence="3" key="1">
    <citation type="journal article" date="2019" name="Int. J. Syst. Evol. Microbiol.">
        <title>The Global Catalogue of Microorganisms (GCM) 10K type strain sequencing project: providing services to taxonomists for standard genome sequencing and annotation.</title>
        <authorList>
            <consortium name="The Broad Institute Genomics Platform"/>
            <consortium name="The Broad Institute Genome Sequencing Center for Infectious Disease"/>
            <person name="Wu L."/>
            <person name="Ma J."/>
        </authorList>
    </citation>
    <scope>NUCLEOTIDE SEQUENCE [LARGE SCALE GENOMIC DNA]</scope>
    <source>
        <strain evidence="3">KCTC 13528</strain>
    </source>
</reference>
<evidence type="ECO:0000313" key="2">
    <source>
        <dbReference type="EMBL" id="MFD2912188.1"/>
    </source>
</evidence>